<organism evidence="1 2">
    <name type="scientific">Eleutherodactylus coqui</name>
    <name type="common">Puerto Rican coqui</name>
    <dbReference type="NCBI Taxonomy" id="57060"/>
    <lineage>
        <taxon>Eukaryota</taxon>
        <taxon>Metazoa</taxon>
        <taxon>Chordata</taxon>
        <taxon>Craniata</taxon>
        <taxon>Vertebrata</taxon>
        <taxon>Euteleostomi</taxon>
        <taxon>Amphibia</taxon>
        <taxon>Batrachia</taxon>
        <taxon>Anura</taxon>
        <taxon>Neobatrachia</taxon>
        <taxon>Hyloidea</taxon>
        <taxon>Eleutherodactylidae</taxon>
        <taxon>Eleutherodactylinae</taxon>
        <taxon>Eleutherodactylus</taxon>
        <taxon>Eleutherodactylus</taxon>
    </lineage>
</organism>
<proteinExistence type="predicted"/>
<reference evidence="1" key="1">
    <citation type="thesis" date="2020" institute="ProQuest LLC" country="789 East Eisenhower Parkway, Ann Arbor, MI, USA">
        <title>Comparative Genomics and Chromosome Evolution.</title>
        <authorList>
            <person name="Mudd A.B."/>
        </authorList>
    </citation>
    <scope>NUCLEOTIDE SEQUENCE</scope>
    <source>
        <strain evidence="1">HN-11 Male</strain>
        <tissue evidence="1">Kidney and liver</tissue>
    </source>
</reference>
<evidence type="ECO:0000313" key="2">
    <source>
        <dbReference type="Proteomes" id="UP000770717"/>
    </source>
</evidence>
<gene>
    <name evidence="1" type="ORF">GDO78_015884</name>
</gene>
<dbReference type="InterPro" id="IPR015943">
    <property type="entry name" value="WD40/YVTN_repeat-like_dom_sf"/>
</dbReference>
<protein>
    <submittedName>
        <fullName evidence="1">Uncharacterized protein</fullName>
    </submittedName>
</protein>
<dbReference type="SUPFAM" id="SSF117289">
    <property type="entry name" value="Nucleoporin domain"/>
    <property type="match status" value="1"/>
</dbReference>
<accession>A0A8J6C3A5</accession>
<feature type="non-terminal residue" evidence="1">
    <location>
        <position position="1"/>
    </location>
</feature>
<dbReference type="AlphaFoldDB" id="A0A8J6C3A5"/>
<dbReference type="EMBL" id="WNTK01017107">
    <property type="protein sequence ID" value="KAG9461737.1"/>
    <property type="molecule type" value="Genomic_DNA"/>
</dbReference>
<name>A0A8J6C3A5_ELECQ</name>
<keyword evidence="2" id="KW-1185">Reference proteome</keyword>
<dbReference type="Gene3D" id="2.130.10.10">
    <property type="entry name" value="YVTN repeat-like/Quinoprotein amine dehydrogenase"/>
    <property type="match status" value="1"/>
</dbReference>
<evidence type="ECO:0000313" key="1">
    <source>
        <dbReference type="EMBL" id="KAG9461737.1"/>
    </source>
</evidence>
<dbReference type="Proteomes" id="UP000770717">
    <property type="component" value="Unassembled WGS sequence"/>
</dbReference>
<sequence length="76" mass="8999">QLLSVLWDKADCFYTLTNNNINKWDLDDNSEYHVLSWDMNRVLKGDISDAIWGSESNYEEIKEKINVAYLDLNQNR</sequence>
<comment type="caution">
    <text evidence="1">The sequence shown here is derived from an EMBL/GenBank/DDBJ whole genome shotgun (WGS) entry which is preliminary data.</text>
</comment>